<comment type="cofactor">
    <cofactor evidence="2">
        <name>Mg(2+)</name>
        <dbReference type="ChEBI" id="CHEBI:18420"/>
    </cofactor>
</comment>
<comment type="pathway">
    <text evidence="3 17">Purine metabolism; IMP biosynthesis via de novo pathway; N(1)-(5-phospho-D-ribosyl)glycinamide from 5-phospho-alpha-D-ribose 1-diphosphate: step 2/2.</text>
</comment>
<dbReference type="InterPro" id="IPR020559">
    <property type="entry name" value="PRibGlycinamide_synth_CS"/>
</dbReference>
<comment type="caution">
    <text evidence="20">The sequence shown here is derived from an EMBL/GenBank/DDBJ whole genome shotgun (WGS) entry which is preliminary data.</text>
</comment>
<dbReference type="InterPro" id="IPR020560">
    <property type="entry name" value="PRibGlycinamide_synth_C-dom"/>
</dbReference>
<dbReference type="SUPFAM" id="SSF51246">
    <property type="entry name" value="Rudiment single hybrid motif"/>
    <property type="match status" value="1"/>
</dbReference>
<dbReference type="InterPro" id="IPR020562">
    <property type="entry name" value="PRibGlycinamide_synth_N"/>
</dbReference>
<proteinExistence type="inferred from homology"/>
<evidence type="ECO:0000256" key="10">
    <source>
        <dbReference type="ARBA" id="ARBA00022840"/>
    </source>
</evidence>
<dbReference type="GO" id="GO:0004637">
    <property type="term" value="F:phosphoribosylamine-glycine ligase activity"/>
    <property type="evidence" value="ECO:0007669"/>
    <property type="project" value="UniProtKB-UniRule"/>
</dbReference>
<keyword evidence="21" id="KW-1185">Reference proteome</keyword>
<dbReference type="SUPFAM" id="SSF56059">
    <property type="entry name" value="Glutathione synthetase ATP-binding domain-like"/>
    <property type="match status" value="1"/>
</dbReference>
<evidence type="ECO:0000256" key="4">
    <source>
        <dbReference type="ARBA" id="ARBA00013255"/>
    </source>
</evidence>
<evidence type="ECO:0000256" key="7">
    <source>
        <dbReference type="ARBA" id="ARBA00022723"/>
    </source>
</evidence>
<dbReference type="SUPFAM" id="SSF52440">
    <property type="entry name" value="PreATP-grasp domain"/>
    <property type="match status" value="1"/>
</dbReference>
<dbReference type="InterPro" id="IPR020561">
    <property type="entry name" value="PRibGlycinamid_synth_ATP-grasp"/>
</dbReference>
<evidence type="ECO:0000259" key="19">
    <source>
        <dbReference type="PROSITE" id="PS50975"/>
    </source>
</evidence>
<dbReference type="FunFam" id="3.30.470.20:FF:000031">
    <property type="entry name" value="Phosphoribosylamine--glycine ligase"/>
    <property type="match status" value="1"/>
</dbReference>
<comment type="cofactor">
    <cofactor evidence="1">
        <name>Mn(2+)</name>
        <dbReference type="ChEBI" id="CHEBI:29035"/>
    </cofactor>
</comment>
<keyword evidence="9 17" id="KW-0658">Purine biosynthesis</keyword>
<evidence type="ECO:0000256" key="15">
    <source>
        <dbReference type="ARBA" id="ARBA00042864"/>
    </source>
</evidence>
<dbReference type="InterPro" id="IPR016185">
    <property type="entry name" value="PreATP-grasp_dom_sf"/>
</dbReference>
<dbReference type="SMART" id="SM01209">
    <property type="entry name" value="GARS_A"/>
    <property type="match status" value="1"/>
</dbReference>
<evidence type="ECO:0000256" key="11">
    <source>
        <dbReference type="ARBA" id="ARBA00022842"/>
    </source>
</evidence>
<evidence type="ECO:0000256" key="17">
    <source>
        <dbReference type="HAMAP-Rule" id="MF_00138"/>
    </source>
</evidence>
<dbReference type="PROSITE" id="PS50975">
    <property type="entry name" value="ATP_GRASP"/>
    <property type="match status" value="1"/>
</dbReference>
<name>A0A1E5Q873_9PROT</name>
<organism evidence="20 21">
    <name type="scientific">Magnetovibrio blakemorei</name>
    <dbReference type="NCBI Taxonomy" id="28181"/>
    <lineage>
        <taxon>Bacteria</taxon>
        <taxon>Pseudomonadati</taxon>
        <taxon>Pseudomonadota</taxon>
        <taxon>Alphaproteobacteria</taxon>
        <taxon>Rhodospirillales</taxon>
        <taxon>Magnetovibrionaceae</taxon>
        <taxon>Magnetovibrio</taxon>
    </lineage>
</organism>
<dbReference type="GO" id="GO:0006189">
    <property type="term" value="P:'de novo' IMP biosynthetic process"/>
    <property type="evidence" value="ECO:0007669"/>
    <property type="project" value="UniProtKB-UniRule"/>
</dbReference>
<evidence type="ECO:0000256" key="14">
    <source>
        <dbReference type="ARBA" id="ARBA00042242"/>
    </source>
</evidence>
<dbReference type="NCBIfam" id="TIGR00877">
    <property type="entry name" value="purD"/>
    <property type="match status" value="1"/>
</dbReference>
<dbReference type="Gene3D" id="3.40.50.20">
    <property type="match status" value="1"/>
</dbReference>
<evidence type="ECO:0000256" key="1">
    <source>
        <dbReference type="ARBA" id="ARBA00001936"/>
    </source>
</evidence>
<evidence type="ECO:0000256" key="3">
    <source>
        <dbReference type="ARBA" id="ARBA00005174"/>
    </source>
</evidence>
<dbReference type="FunFam" id="3.40.50.20:FF:000006">
    <property type="entry name" value="Phosphoribosylamine--glycine ligase, chloroplastic"/>
    <property type="match status" value="1"/>
</dbReference>
<dbReference type="EMBL" id="MCGG01000021">
    <property type="protein sequence ID" value="OEJ67545.1"/>
    <property type="molecule type" value="Genomic_DNA"/>
</dbReference>
<evidence type="ECO:0000313" key="20">
    <source>
        <dbReference type="EMBL" id="OEJ67545.1"/>
    </source>
</evidence>
<dbReference type="GO" id="GO:0005524">
    <property type="term" value="F:ATP binding"/>
    <property type="evidence" value="ECO:0007669"/>
    <property type="project" value="UniProtKB-UniRule"/>
</dbReference>
<evidence type="ECO:0000256" key="12">
    <source>
        <dbReference type="ARBA" id="ARBA00023211"/>
    </source>
</evidence>
<evidence type="ECO:0000256" key="13">
    <source>
        <dbReference type="ARBA" id="ARBA00038345"/>
    </source>
</evidence>
<dbReference type="InterPro" id="IPR011761">
    <property type="entry name" value="ATP-grasp"/>
</dbReference>
<evidence type="ECO:0000256" key="2">
    <source>
        <dbReference type="ARBA" id="ARBA00001946"/>
    </source>
</evidence>
<evidence type="ECO:0000313" key="21">
    <source>
        <dbReference type="Proteomes" id="UP000095347"/>
    </source>
</evidence>
<evidence type="ECO:0000256" key="9">
    <source>
        <dbReference type="ARBA" id="ARBA00022755"/>
    </source>
</evidence>
<reference evidence="21" key="1">
    <citation type="submission" date="2016-07" db="EMBL/GenBank/DDBJ databases">
        <authorList>
            <person name="Florea S."/>
            <person name="Webb J.S."/>
            <person name="Jaromczyk J."/>
            <person name="Schardl C.L."/>
        </authorList>
    </citation>
    <scope>NUCLEOTIDE SEQUENCE [LARGE SCALE GENOMIC DNA]</scope>
    <source>
        <strain evidence="21">MV-1</strain>
    </source>
</reference>
<dbReference type="GO" id="GO:0009113">
    <property type="term" value="P:purine nucleobase biosynthetic process"/>
    <property type="evidence" value="ECO:0007669"/>
    <property type="project" value="InterPro"/>
</dbReference>
<gene>
    <name evidence="17" type="primary">purD</name>
    <name evidence="20" type="ORF">BEN30_08915</name>
</gene>
<comment type="catalytic activity">
    <reaction evidence="17">
        <text>5-phospho-beta-D-ribosylamine + glycine + ATP = N(1)-(5-phospho-beta-D-ribosyl)glycinamide + ADP + phosphate + H(+)</text>
        <dbReference type="Rhea" id="RHEA:17453"/>
        <dbReference type="ChEBI" id="CHEBI:15378"/>
        <dbReference type="ChEBI" id="CHEBI:30616"/>
        <dbReference type="ChEBI" id="CHEBI:43474"/>
        <dbReference type="ChEBI" id="CHEBI:57305"/>
        <dbReference type="ChEBI" id="CHEBI:58681"/>
        <dbReference type="ChEBI" id="CHEBI:143788"/>
        <dbReference type="ChEBI" id="CHEBI:456216"/>
        <dbReference type="EC" id="6.3.4.13"/>
    </reaction>
</comment>
<comment type="similarity">
    <text evidence="13 17">Belongs to the GARS family.</text>
</comment>
<dbReference type="FunFam" id="3.30.1490.20:FF:000006">
    <property type="entry name" value="phosphoribosylamine--glycine ligase, chloroplastic-like"/>
    <property type="match status" value="1"/>
</dbReference>
<accession>A0A1E5Q873</accession>
<dbReference type="PANTHER" id="PTHR43472">
    <property type="entry name" value="PHOSPHORIBOSYLAMINE--GLYCINE LIGASE"/>
    <property type="match status" value="1"/>
</dbReference>
<evidence type="ECO:0000256" key="16">
    <source>
        <dbReference type="ARBA" id="ARBA00079592"/>
    </source>
</evidence>
<dbReference type="PROSITE" id="PS00184">
    <property type="entry name" value="GARS"/>
    <property type="match status" value="1"/>
</dbReference>
<dbReference type="Pfam" id="PF01071">
    <property type="entry name" value="GARS_A"/>
    <property type="match status" value="1"/>
</dbReference>
<evidence type="ECO:0000256" key="18">
    <source>
        <dbReference type="PROSITE-ProRule" id="PRU00409"/>
    </source>
</evidence>
<keyword evidence="12" id="KW-0464">Manganese</keyword>
<protein>
    <recommendedName>
        <fullName evidence="5 17">Phosphoribosylamine--glycine ligase</fullName>
        <ecNumber evidence="4 17">6.3.4.13</ecNumber>
    </recommendedName>
    <alternativeName>
        <fullName evidence="16 17">GARS</fullName>
    </alternativeName>
    <alternativeName>
        <fullName evidence="14 17">Glycinamide ribonucleotide synthetase</fullName>
    </alternativeName>
    <alternativeName>
        <fullName evidence="15 17">Phosphoribosylglycinamide synthetase</fullName>
    </alternativeName>
</protein>
<keyword evidence="6 17" id="KW-0436">Ligase</keyword>
<evidence type="ECO:0000256" key="6">
    <source>
        <dbReference type="ARBA" id="ARBA00022598"/>
    </source>
</evidence>
<keyword evidence="8 18" id="KW-0547">Nucleotide-binding</keyword>
<keyword evidence="7" id="KW-0479">Metal-binding</keyword>
<dbReference type="Pfam" id="PF02843">
    <property type="entry name" value="GARS_C"/>
    <property type="match status" value="1"/>
</dbReference>
<dbReference type="SMART" id="SM01210">
    <property type="entry name" value="GARS_C"/>
    <property type="match status" value="1"/>
</dbReference>
<dbReference type="Pfam" id="PF02844">
    <property type="entry name" value="GARS_N"/>
    <property type="match status" value="1"/>
</dbReference>
<dbReference type="InterPro" id="IPR011054">
    <property type="entry name" value="Rudment_hybrid_motif"/>
</dbReference>
<dbReference type="OrthoDB" id="9807240at2"/>
<dbReference type="GO" id="GO:0046872">
    <property type="term" value="F:metal ion binding"/>
    <property type="evidence" value="ECO:0007669"/>
    <property type="project" value="UniProtKB-KW"/>
</dbReference>
<evidence type="ECO:0000256" key="8">
    <source>
        <dbReference type="ARBA" id="ARBA00022741"/>
    </source>
</evidence>
<dbReference type="InterPro" id="IPR000115">
    <property type="entry name" value="PRibGlycinamide_synth"/>
</dbReference>
<dbReference type="HAMAP" id="MF_00138">
    <property type="entry name" value="GARS"/>
    <property type="match status" value="1"/>
</dbReference>
<dbReference type="STRING" id="28181.BEN30_08915"/>
<dbReference type="Gene3D" id="3.30.1490.20">
    <property type="entry name" value="ATP-grasp fold, A domain"/>
    <property type="match status" value="1"/>
</dbReference>
<dbReference type="AlphaFoldDB" id="A0A1E5Q873"/>
<dbReference type="InterPro" id="IPR013815">
    <property type="entry name" value="ATP_grasp_subdomain_1"/>
</dbReference>
<dbReference type="InterPro" id="IPR037123">
    <property type="entry name" value="PRibGlycinamide_synth_C_sf"/>
</dbReference>
<keyword evidence="10 18" id="KW-0067">ATP-binding</keyword>
<dbReference type="Proteomes" id="UP000095347">
    <property type="component" value="Unassembled WGS sequence"/>
</dbReference>
<dbReference type="FunFam" id="3.90.600.10:FF:000001">
    <property type="entry name" value="Trifunctional purine biosynthetic protein adenosine-3"/>
    <property type="match status" value="1"/>
</dbReference>
<dbReference type="Gene3D" id="3.90.600.10">
    <property type="entry name" value="Phosphoribosylglycinamide synthetase, C-terminal domain"/>
    <property type="match status" value="1"/>
</dbReference>
<keyword evidence="11" id="KW-0460">Magnesium</keyword>
<dbReference type="Gene3D" id="3.30.470.20">
    <property type="entry name" value="ATP-grasp fold, B domain"/>
    <property type="match status" value="1"/>
</dbReference>
<evidence type="ECO:0000256" key="5">
    <source>
        <dbReference type="ARBA" id="ARBA00020605"/>
    </source>
</evidence>
<feature type="domain" description="ATP-grasp" evidence="19">
    <location>
        <begin position="107"/>
        <end position="313"/>
    </location>
</feature>
<dbReference type="PANTHER" id="PTHR43472:SF1">
    <property type="entry name" value="PHOSPHORIBOSYLAMINE--GLYCINE LIGASE, CHLOROPLASTIC"/>
    <property type="match status" value="1"/>
</dbReference>
<sequence length="424" mass="44971">MKVLVVGSGGREHALCWAISKSPKCDKLYAAPGNAGIADVAECVKIKSDDVDGILKFAKAEKIDFVVVGPEAPLVAGLVDKLESVGIKAFGPSKKAAQLEGSKAFMKDLLAKYNIPTAAYGVFDEPDAAKEFIMKMDCPVVVKADGLAAGKGVIVCHNKNEAYAAIDHIMIERAFGDAGDEVLVEEFMPGEEVSFFALVDGNSAVAMASAQDHKAVHEGDVGPNTGGMGAYSPTPVVDKALHKKIMETIIQPTIDAMAAEGCPYKGVLFAGLMIANGEPKVLEYNVRFGDPECQVLMARMKSDVLEALLACANGTLAKTSITWKKDTALVVVMAADGYPGHYATGSEINNLGDARAIKGVEIFHAGTKFKGKKVISDGGRVLGVTSTGKTVKDAQDKAYQAVDAIKWPEGFCRRDIGWRALERE</sequence>
<dbReference type="RefSeq" id="WP_069957698.1">
    <property type="nucleotide sequence ID" value="NZ_MCGG01000021.1"/>
</dbReference>
<dbReference type="EC" id="6.3.4.13" evidence="4 17"/>
<dbReference type="UniPathway" id="UPA00074">
    <property type="reaction ID" value="UER00125"/>
</dbReference>